<dbReference type="EMBL" id="CABQ01000059">
    <property type="protein sequence ID" value="CBI07079.1"/>
    <property type="molecule type" value="Genomic_DNA"/>
</dbReference>
<protein>
    <submittedName>
        <fullName evidence="2">Uncharacterized protein</fullName>
    </submittedName>
</protein>
<gene>
    <name evidence="2" type="ORF">CARN6_0388</name>
</gene>
<accession>E6QIL3</accession>
<feature type="region of interest" description="Disordered" evidence="1">
    <location>
        <begin position="1"/>
        <end position="23"/>
    </location>
</feature>
<sequence length="96" mass="11036">MGNQHSHQNVNTPTENALTKNRTATRSFTQKRGHYQLAGNQKFSSFGGIFLGVPANFLKVNEFLFTIRTFVIFFPHRLQVIHKKLKSLPEPNFCPF</sequence>
<comment type="caution">
    <text evidence="2">The sequence shown here is derived from an EMBL/GenBank/DDBJ whole genome shotgun (WGS) entry which is preliminary data.</text>
</comment>
<dbReference type="AlphaFoldDB" id="E6QIL3"/>
<proteinExistence type="predicted"/>
<evidence type="ECO:0000313" key="2">
    <source>
        <dbReference type="EMBL" id="CBI07079.1"/>
    </source>
</evidence>
<name>E6QIL3_9ZZZZ</name>
<evidence type="ECO:0000256" key="1">
    <source>
        <dbReference type="SAM" id="MobiDB-lite"/>
    </source>
</evidence>
<organism evidence="2">
    <name type="scientific">mine drainage metagenome</name>
    <dbReference type="NCBI Taxonomy" id="410659"/>
    <lineage>
        <taxon>unclassified sequences</taxon>
        <taxon>metagenomes</taxon>
        <taxon>ecological metagenomes</taxon>
    </lineage>
</organism>
<reference evidence="2" key="1">
    <citation type="submission" date="2009-10" db="EMBL/GenBank/DDBJ databases">
        <title>Diversity of trophic interactions inside an arsenic-rich microbial ecosystem.</title>
        <authorList>
            <person name="Bertin P.N."/>
            <person name="Heinrich-Salmeron A."/>
            <person name="Pelletier E."/>
            <person name="Goulhen-Chollet F."/>
            <person name="Arsene-Ploetze F."/>
            <person name="Gallien S."/>
            <person name="Calteau A."/>
            <person name="Vallenet D."/>
            <person name="Casiot C."/>
            <person name="Chane-Woon-Ming B."/>
            <person name="Giloteaux L."/>
            <person name="Barakat M."/>
            <person name="Bonnefoy V."/>
            <person name="Bruneel O."/>
            <person name="Chandler M."/>
            <person name="Cleiss J."/>
            <person name="Duran R."/>
            <person name="Elbaz-Poulichet F."/>
            <person name="Fonknechten N."/>
            <person name="Lauga B."/>
            <person name="Mornico D."/>
            <person name="Ortet P."/>
            <person name="Schaeffer C."/>
            <person name="Siguier P."/>
            <person name="Alexander Thil Smith A."/>
            <person name="Van Dorsselaer A."/>
            <person name="Weissenbach J."/>
            <person name="Medigue C."/>
            <person name="Le Paslier D."/>
        </authorList>
    </citation>
    <scope>NUCLEOTIDE SEQUENCE</scope>
</reference>